<dbReference type="InterPro" id="IPR020627">
    <property type="entry name" value="KhpA"/>
</dbReference>
<keyword evidence="1" id="KW-0963">Cytoplasm</keyword>
<proteinExistence type="predicted"/>
<organism evidence="3 4">
    <name type="scientific">Candidatus Uhrbacteria bacterium CG_4_9_14_3_um_filter_36_7</name>
    <dbReference type="NCBI Taxonomy" id="1975033"/>
    <lineage>
        <taxon>Bacteria</taxon>
        <taxon>Candidatus Uhriibacteriota</taxon>
    </lineage>
</organism>
<protein>
    <submittedName>
        <fullName evidence="3">RNA-binding protein</fullName>
    </submittedName>
</protein>
<dbReference type="GO" id="GO:0003723">
    <property type="term" value="F:RNA binding"/>
    <property type="evidence" value="ECO:0007669"/>
    <property type="project" value="UniProtKB-KW"/>
</dbReference>
<comment type="caution">
    <text evidence="3">The sequence shown here is derived from an EMBL/GenBank/DDBJ whole genome shotgun (WGS) entry which is preliminary data.</text>
</comment>
<keyword evidence="2" id="KW-0694">RNA-binding</keyword>
<dbReference type="AlphaFoldDB" id="A0A2M7XI60"/>
<evidence type="ECO:0000256" key="2">
    <source>
        <dbReference type="ARBA" id="ARBA00022884"/>
    </source>
</evidence>
<dbReference type="SUPFAM" id="SSF54814">
    <property type="entry name" value="Prokaryotic type KH domain (KH-domain type II)"/>
    <property type="match status" value="1"/>
</dbReference>
<dbReference type="Proteomes" id="UP000229749">
    <property type="component" value="Unassembled WGS sequence"/>
</dbReference>
<dbReference type="PANTHER" id="PTHR34654:SF1">
    <property type="entry name" value="RNA-BINDING PROTEIN KHPA"/>
    <property type="match status" value="1"/>
</dbReference>
<evidence type="ECO:0000313" key="3">
    <source>
        <dbReference type="EMBL" id="PJA47543.1"/>
    </source>
</evidence>
<dbReference type="PANTHER" id="PTHR34654">
    <property type="entry name" value="UPF0109 PROTEIN SCO5592"/>
    <property type="match status" value="1"/>
</dbReference>
<reference evidence="4" key="1">
    <citation type="submission" date="2017-09" db="EMBL/GenBank/DDBJ databases">
        <title>Depth-based differentiation of microbial function through sediment-hosted aquifers and enrichment of novel symbionts in the deep terrestrial subsurface.</title>
        <authorList>
            <person name="Probst A.J."/>
            <person name="Ladd B."/>
            <person name="Jarett J.K."/>
            <person name="Geller-Mcgrath D.E."/>
            <person name="Sieber C.M.K."/>
            <person name="Emerson J.B."/>
            <person name="Anantharaman K."/>
            <person name="Thomas B.C."/>
            <person name="Malmstrom R."/>
            <person name="Stieglmeier M."/>
            <person name="Klingl A."/>
            <person name="Woyke T."/>
            <person name="Ryan C.M."/>
            <person name="Banfield J.F."/>
        </authorList>
    </citation>
    <scope>NUCLEOTIDE SEQUENCE [LARGE SCALE GENOMIC DNA]</scope>
</reference>
<sequence>MVQTIPGNQVVIFEVNVHSQDVRRVIGRRGRTADALRELMISFGGKINKKCVLEIVEPAR</sequence>
<evidence type="ECO:0000256" key="1">
    <source>
        <dbReference type="ARBA" id="ARBA00022490"/>
    </source>
</evidence>
<dbReference type="EMBL" id="PFWS01000013">
    <property type="protein sequence ID" value="PJA47543.1"/>
    <property type="molecule type" value="Genomic_DNA"/>
</dbReference>
<dbReference type="Pfam" id="PF13083">
    <property type="entry name" value="KH_KhpA-B"/>
    <property type="match status" value="1"/>
</dbReference>
<evidence type="ECO:0000313" key="4">
    <source>
        <dbReference type="Proteomes" id="UP000229749"/>
    </source>
</evidence>
<accession>A0A2M7XI60</accession>
<name>A0A2M7XI60_9BACT</name>
<dbReference type="InterPro" id="IPR009019">
    <property type="entry name" value="KH_sf_prok-type"/>
</dbReference>
<gene>
    <name evidence="3" type="ORF">CO172_00970</name>
</gene>